<feature type="binding site" evidence="7">
    <location>
        <position position="128"/>
    </location>
    <ligand>
        <name>Zn(2+)</name>
        <dbReference type="ChEBI" id="CHEBI:29105"/>
    </ligand>
</feature>
<keyword evidence="5" id="KW-0238">DNA-binding</keyword>
<dbReference type="GO" id="GO:0000976">
    <property type="term" value="F:transcription cis-regulatory region binding"/>
    <property type="evidence" value="ECO:0007669"/>
    <property type="project" value="TreeGrafter"/>
</dbReference>
<keyword evidence="9" id="KW-1185">Reference proteome</keyword>
<evidence type="ECO:0000256" key="4">
    <source>
        <dbReference type="ARBA" id="ARBA00023015"/>
    </source>
</evidence>
<keyword evidence="3 7" id="KW-0862">Zinc</keyword>
<reference evidence="8 9" key="1">
    <citation type="journal article" date="2017" name="ISME J.">
        <title>Genome of 'Ca. Desulfovibrio trichonymphae', an H2-oxidizing bacterium in a tripartite symbiotic system within a protist cell in the termite gut.</title>
        <authorList>
            <person name="Kuwahara H."/>
            <person name="Yuki M."/>
            <person name="Izawa K."/>
            <person name="Ohkuma M."/>
            <person name="Hongoh Y."/>
        </authorList>
    </citation>
    <scope>NUCLEOTIDE SEQUENCE [LARGE SCALE GENOMIC DNA]</scope>
    <source>
        <strain evidence="8 9">Rs-N31</strain>
    </source>
</reference>
<dbReference type="Gene3D" id="1.10.10.10">
    <property type="entry name" value="Winged helix-like DNA-binding domain superfamily/Winged helix DNA-binding domain"/>
    <property type="match status" value="1"/>
</dbReference>
<dbReference type="Gene3D" id="3.30.1490.190">
    <property type="match status" value="1"/>
</dbReference>
<dbReference type="GO" id="GO:0045892">
    <property type="term" value="P:negative regulation of DNA-templated transcription"/>
    <property type="evidence" value="ECO:0007669"/>
    <property type="project" value="TreeGrafter"/>
</dbReference>
<dbReference type="SUPFAM" id="SSF46785">
    <property type="entry name" value="Winged helix' DNA-binding domain"/>
    <property type="match status" value="1"/>
</dbReference>
<dbReference type="Pfam" id="PF01475">
    <property type="entry name" value="FUR"/>
    <property type="match status" value="1"/>
</dbReference>
<feature type="binding site" evidence="7">
    <location>
        <position position="87"/>
    </location>
    <ligand>
        <name>Zn(2+)</name>
        <dbReference type="ChEBI" id="CHEBI:29105"/>
    </ligand>
</feature>
<dbReference type="InterPro" id="IPR036390">
    <property type="entry name" value="WH_DNA-bd_sf"/>
</dbReference>
<comment type="cofactor">
    <cofactor evidence="7">
        <name>Zn(2+)</name>
        <dbReference type="ChEBI" id="CHEBI:29105"/>
    </cofactor>
    <text evidence="7">Binds 1 zinc ion per subunit.</text>
</comment>
<feature type="binding site" evidence="7">
    <location>
        <position position="84"/>
    </location>
    <ligand>
        <name>Zn(2+)</name>
        <dbReference type="ChEBI" id="CHEBI:29105"/>
    </ligand>
</feature>
<keyword evidence="2" id="KW-0678">Repressor</keyword>
<feature type="binding site" evidence="7">
    <location>
        <position position="125"/>
    </location>
    <ligand>
        <name>Zn(2+)</name>
        <dbReference type="ChEBI" id="CHEBI:29105"/>
    </ligand>
</feature>
<protein>
    <submittedName>
        <fullName evidence="8">Peroxide-responsive repressor PerR</fullName>
    </submittedName>
</protein>
<accession>A0A1J1E2D0</accession>
<dbReference type="CDD" id="cd07153">
    <property type="entry name" value="Fur_like"/>
    <property type="match status" value="1"/>
</dbReference>
<name>A0A1J1E2D0_9BACT</name>
<dbReference type="GO" id="GO:0008270">
    <property type="term" value="F:zinc ion binding"/>
    <property type="evidence" value="ECO:0007669"/>
    <property type="project" value="TreeGrafter"/>
</dbReference>
<evidence type="ECO:0000256" key="7">
    <source>
        <dbReference type="PIRSR" id="PIRSR602481-1"/>
    </source>
</evidence>
<dbReference type="RefSeq" id="WP_096399540.1">
    <property type="nucleotide sequence ID" value="NZ_AP017368.1"/>
</dbReference>
<dbReference type="AlphaFoldDB" id="A0A1J1E2D0"/>
<evidence type="ECO:0000313" key="9">
    <source>
        <dbReference type="Proteomes" id="UP000242645"/>
    </source>
</evidence>
<dbReference type="PANTHER" id="PTHR33202">
    <property type="entry name" value="ZINC UPTAKE REGULATION PROTEIN"/>
    <property type="match status" value="1"/>
</dbReference>
<evidence type="ECO:0000256" key="2">
    <source>
        <dbReference type="ARBA" id="ARBA00022491"/>
    </source>
</evidence>
<dbReference type="EMBL" id="AP017368">
    <property type="protein sequence ID" value="BAV92019.1"/>
    <property type="molecule type" value="Genomic_DNA"/>
</dbReference>
<evidence type="ECO:0000256" key="1">
    <source>
        <dbReference type="ARBA" id="ARBA00007957"/>
    </source>
</evidence>
<keyword evidence="4" id="KW-0805">Transcription regulation</keyword>
<evidence type="ECO:0000256" key="6">
    <source>
        <dbReference type="ARBA" id="ARBA00023163"/>
    </source>
</evidence>
<dbReference type="GO" id="GO:0003700">
    <property type="term" value="F:DNA-binding transcription factor activity"/>
    <property type="evidence" value="ECO:0007669"/>
    <property type="project" value="InterPro"/>
</dbReference>
<sequence length="132" mass="14775">MSAPETRMTRQRSVILEELRKIRSHPTADELYGIVRNRLPRISLGTVYRNLDFLVEVGEIVRLSSAGHAMRFDGDISRHQHVRCIHCGRIADIVYPLPAPSVDGIQEVEDFASIFASRIEFDGVCQPCAVAG</sequence>
<keyword evidence="7" id="KW-0479">Metal-binding</keyword>
<comment type="similarity">
    <text evidence="1">Belongs to the Fur family.</text>
</comment>
<dbReference type="InterPro" id="IPR002481">
    <property type="entry name" value="FUR"/>
</dbReference>
<evidence type="ECO:0000313" key="8">
    <source>
        <dbReference type="EMBL" id="BAV92019.1"/>
    </source>
</evidence>
<gene>
    <name evidence="8" type="primary">perR</name>
    <name evidence="8" type="ORF">RSDT_0507</name>
</gene>
<dbReference type="KEGG" id="dtr:RSDT_0507"/>
<evidence type="ECO:0000256" key="3">
    <source>
        <dbReference type="ARBA" id="ARBA00022833"/>
    </source>
</evidence>
<dbReference type="PANTHER" id="PTHR33202:SF7">
    <property type="entry name" value="FERRIC UPTAKE REGULATION PROTEIN"/>
    <property type="match status" value="1"/>
</dbReference>
<keyword evidence="6" id="KW-0804">Transcription</keyword>
<organism evidence="8 9">
    <name type="scientific">Candidatus Desulfovibrio trichonymphae</name>
    <dbReference type="NCBI Taxonomy" id="1725232"/>
    <lineage>
        <taxon>Bacteria</taxon>
        <taxon>Pseudomonadati</taxon>
        <taxon>Thermodesulfobacteriota</taxon>
        <taxon>Desulfovibrionia</taxon>
        <taxon>Desulfovibrionales</taxon>
        <taxon>Desulfovibrionaceae</taxon>
        <taxon>Desulfovibrio</taxon>
    </lineage>
</organism>
<dbReference type="InterPro" id="IPR043135">
    <property type="entry name" value="Fur_C"/>
</dbReference>
<dbReference type="GO" id="GO:1900376">
    <property type="term" value="P:regulation of secondary metabolite biosynthetic process"/>
    <property type="evidence" value="ECO:0007669"/>
    <property type="project" value="TreeGrafter"/>
</dbReference>
<dbReference type="InterPro" id="IPR036388">
    <property type="entry name" value="WH-like_DNA-bd_sf"/>
</dbReference>
<dbReference type="Proteomes" id="UP000242645">
    <property type="component" value="Chromosome"/>
</dbReference>
<proteinExistence type="inferred from homology"/>
<dbReference type="OrthoDB" id="8659436at2"/>
<evidence type="ECO:0000256" key="5">
    <source>
        <dbReference type="ARBA" id="ARBA00023125"/>
    </source>
</evidence>